<comment type="caution">
    <text evidence="2">The sequence shown here is derived from an EMBL/GenBank/DDBJ whole genome shotgun (WGS) entry which is preliminary data.</text>
</comment>
<evidence type="ECO:0000313" key="2">
    <source>
        <dbReference type="EMBL" id="MBM3316596.1"/>
    </source>
</evidence>
<dbReference type="InterPro" id="IPR016152">
    <property type="entry name" value="PTrfase/Anion_transptr"/>
</dbReference>
<organism evidence="2 3">
    <name type="scientific">Eiseniibacteriota bacterium</name>
    <dbReference type="NCBI Taxonomy" id="2212470"/>
    <lineage>
        <taxon>Bacteria</taxon>
        <taxon>Candidatus Eiseniibacteriota</taxon>
    </lineage>
</organism>
<dbReference type="AlphaFoldDB" id="A0A937X6J6"/>
<keyword evidence="2" id="KW-0813">Transport</keyword>
<dbReference type="Gene3D" id="3.40.930.10">
    <property type="entry name" value="Mannitol-specific EII, Chain A"/>
    <property type="match status" value="1"/>
</dbReference>
<accession>A0A937X6J6</accession>
<dbReference type="PROSITE" id="PS00372">
    <property type="entry name" value="PTS_EIIA_TYPE_2_HIS"/>
    <property type="match status" value="1"/>
</dbReference>
<dbReference type="InterPro" id="IPR051541">
    <property type="entry name" value="PTS_SugarTrans_NitroReg"/>
</dbReference>
<evidence type="ECO:0000313" key="3">
    <source>
        <dbReference type="Proteomes" id="UP000748308"/>
    </source>
</evidence>
<reference evidence="2" key="1">
    <citation type="submission" date="2019-03" db="EMBL/GenBank/DDBJ databases">
        <title>Lake Tanganyika Metagenome-Assembled Genomes (MAGs).</title>
        <authorList>
            <person name="Tran P."/>
        </authorList>
    </citation>
    <scope>NUCLEOTIDE SEQUENCE</scope>
    <source>
        <strain evidence="2">M_DeepCast_400m_m2_100</strain>
    </source>
</reference>
<dbReference type="EMBL" id="VGIY01000025">
    <property type="protein sequence ID" value="MBM3316596.1"/>
    <property type="molecule type" value="Genomic_DNA"/>
</dbReference>
<dbReference type="InterPro" id="IPR002178">
    <property type="entry name" value="PTS_EIIA_type-2_dom"/>
</dbReference>
<dbReference type="SUPFAM" id="SSF55804">
    <property type="entry name" value="Phoshotransferase/anion transport protein"/>
    <property type="match status" value="1"/>
</dbReference>
<keyword evidence="2" id="KW-0762">Sugar transport</keyword>
<dbReference type="PANTHER" id="PTHR47738">
    <property type="entry name" value="PTS SYSTEM FRUCTOSE-LIKE EIIA COMPONENT-RELATED"/>
    <property type="match status" value="1"/>
</dbReference>
<proteinExistence type="predicted"/>
<gene>
    <name evidence="2" type="ORF">FJY75_01965</name>
</gene>
<dbReference type="PROSITE" id="PS51094">
    <property type="entry name" value="PTS_EIIA_TYPE_2"/>
    <property type="match status" value="1"/>
</dbReference>
<dbReference type="Proteomes" id="UP000748308">
    <property type="component" value="Unassembled WGS sequence"/>
</dbReference>
<dbReference type="CDD" id="cd00211">
    <property type="entry name" value="PTS_IIA_fru"/>
    <property type="match status" value="1"/>
</dbReference>
<name>A0A937X6J6_UNCEI</name>
<evidence type="ECO:0000259" key="1">
    <source>
        <dbReference type="PROSITE" id="PS51094"/>
    </source>
</evidence>
<protein>
    <submittedName>
        <fullName evidence="2">PTS sugar transporter subunit IIA</fullName>
    </submittedName>
</protein>
<dbReference type="Pfam" id="PF00359">
    <property type="entry name" value="PTS_EIIA_2"/>
    <property type="match status" value="1"/>
</dbReference>
<sequence>MAAMQVDPGLWWGADMDAESFLSYFDDKRFIPDLRSRTKESVLGELSRALADDDEIRNPAVLLEMIRRRESLGSTGLGKGVAIPHGRSTAAADTRVVFGVSRRGVDYAAPDGEPCRLFFLIVAPYEDPRHEYLPLLGKIVELVNEKPLREKLLAGQTFAEFQATIREAMGERPGA</sequence>
<feature type="domain" description="PTS EIIA type-2" evidence="1">
    <location>
        <begin position="23"/>
        <end position="168"/>
    </location>
</feature>